<evidence type="ECO:0000256" key="5">
    <source>
        <dbReference type="ARBA" id="ARBA00022801"/>
    </source>
</evidence>
<feature type="chain" id="PRO_5019565796" evidence="8">
    <location>
        <begin position="20"/>
        <end position="679"/>
    </location>
</feature>
<evidence type="ECO:0000256" key="3">
    <source>
        <dbReference type="ARBA" id="ARBA00022670"/>
    </source>
</evidence>
<dbReference type="InterPro" id="IPR018497">
    <property type="entry name" value="Peptidase_M13_C"/>
</dbReference>
<gene>
    <name evidence="11" type="ORF">DLK05_12280</name>
</gene>
<comment type="caution">
    <text evidence="11">The sequence shown here is derived from an EMBL/GenBank/DDBJ whole genome shotgun (WGS) entry which is preliminary data.</text>
</comment>
<evidence type="ECO:0000256" key="8">
    <source>
        <dbReference type="SAM" id="SignalP"/>
    </source>
</evidence>
<feature type="signal peptide" evidence="8">
    <location>
        <begin position="1"/>
        <end position="19"/>
    </location>
</feature>
<dbReference type="InterPro" id="IPR008753">
    <property type="entry name" value="Peptidase_M13_N"/>
</dbReference>
<dbReference type="Gene3D" id="3.40.390.10">
    <property type="entry name" value="Collagenase (Catalytic Domain)"/>
    <property type="match status" value="1"/>
</dbReference>
<feature type="domain" description="Peptidase M13 C-terminal" evidence="9">
    <location>
        <begin position="475"/>
        <end position="675"/>
    </location>
</feature>
<dbReference type="PANTHER" id="PTHR11733:SF167">
    <property type="entry name" value="FI17812P1-RELATED"/>
    <property type="match status" value="1"/>
</dbReference>
<dbReference type="PROSITE" id="PS51885">
    <property type="entry name" value="NEPRILYSIN"/>
    <property type="match status" value="1"/>
</dbReference>
<dbReference type="PROSITE" id="PS51257">
    <property type="entry name" value="PROKAR_LIPOPROTEIN"/>
    <property type="match status" value="1"/>
</dbReference>
<keyword evidence="5" id="KW-0378">Hydrolase</keyword>
<protein>
    <submittedName>
        <fullName evidence="11">M13 family peptidase</fullName>
    </submittedName>
</protein>
<feature type="domain" description="Peptidase M13 N-terminal" evidence="10">
    <location>
        <begin position="43"/>
        <end position="423"/>
    </location>
</feature>
<sequence>MKKITGGIMGLGLILAVTAGCSQQSPKGTGVIKKEDMDLSVKPGNNFFEYSNGTWMKNTPIPEDRSRYGAFDILAENANEAIHDLLEEAAKTKDAKEGSNLKKIQDFYATGMDTAKINAVGIKPLLPEFAKIDAIQNKEDLLKSLVHLHKMGVGAFFGVGVEQDMKNSDINRMYLSQAGLSLPDRDYYTNDDENSTKIRAEYIKHLTKMYELIGDEEAVAAKKADKIMALETRMAHAFNTRLENRDYTKLYNPKTLDEMAKAYPNFNWKEYFKDLGADIKTFVVLTQPKYMEELNRILGENNLESIKLYLNWKVLDESASYVNKEIADQNFAFFGTVLSGTKVQKPRWRRMSSATGSVLGEAVGQLYVEKYFPAESKERMIKLVSNLKKALHSRIEKLDWMSDSTRKQALIKLDAFGVKIGYPDKWKDYSKLEVGTDSYVQNIGRAGVFAFNKNLEDLGKPVDTQRWGMTPQTVNAYYNPMLNEIVFPAAILQPPFFYKDGDDAVNYGAIGVVIGHEMTHGFDDSGRRFDKDGNMRDWWTSEDAKKFKARTQKLVDEFDSFEVIDGMHVNGKLTLGENIADYGGLTVSMEAYKMALNGKKPKDIDGFTYMQRFYLAYAKVWRGNIRDKALKRNLKEDVHSPGKYRVNGGLFNIPEFYTAFGITEKDSLYRTEEQRAKIW</sequence>
<dbReference type="GO" id="GO:0004222">
    <property type="term" value="F:metalloendopeptidase activity"/>
    <property type="evidence" value="ECO:0007669"/>
    <property type="project" value="InterPro"/>
</dbReference>
<keyword evidence="8" id="KW-0732">Signal</keyword>
<dbReference type="Gene3D" id="1.10.1380.10">
    <property type="entry name" value="Neutral endopeptidase , domain2"/>
    <property type="match status" value="1"/>
</dbReference>
<evidence type="ECO:0000256" key="7">
    <source>
        <dbReference type="ARBA" id="ARBA00023049"/>
    </source>
</evidence>
<dbReference type="Pfam" id="PF05649">
    <property type="entry name" value="Peptidase_M13_N"/>
    <property type="match status" value="1"/>
</dbReference>
<evidence type="ECO:0000313" key="11">
    <source>
        <dbReference type="EMBL" id="RUT73600.1"/>
    </source>
</evidence>
<evidence type="ECO:0000256" key="4">
    <source>
        <dbReference type="ARBA" id="ARBA00022723"/>
    </source>
</evidence>
<dbReference type="OrthoDB" id="9775677at2"/>
<proteinExistence type="inferred from homology"/>
<keyword evidence="3" id="KW-0645">Protease</keyword>
<comment type="cofactor">
    <cofactor evidence="1">
        <name>Zn(2+)</name>
        <dbReference type="ChEBI" id="CHEBI:29105"/>
    </cofactor>
</comment>
<dbReference type="AlphaFoldDB" id="A0A434AGU9"/>
<keyword evidence="4" id="KW-0479">Metal-binding</keyword>
<keyword evidence="12" id="KW-1185">Reference proteome</keyword>
<organism evidence="11 12">
    <name type="scientific">Ancylomarina longa</name>
    <dbReference type="NCBI Taxonomy" id="2487017"/>
    <lineage>
        <taxon>Bacteria</taxon>
        <taxon>Pseudomonadati</taxon>
        <taxon>Bacteroidota</taxon>
        <taxon>Bacteroidia</taxon>
        <taxon>Marinilabiliales</taxon>
        <taxon>Marinifilaceae</taxon>
        <taxon>Ancylomarina</taxon>
    </lineage>
</organism>
<dbReference type="GO" id="GO:0016485">
    <property type="term" value="P:protein processing"/>
    <property type="evidence" value="ECO:0007669"/>
    <property type="project" value="TreeGrafter"/>
</dbReference>
<dbReference type="Proteomes" id="UP000282985">
    <property type="component" value="Unassembled WGS sequence"/>
</dbReference>
<comment type="similarity">
    <text evidence="2">Belongs to the peptidase M13 family.</text>
</comment>
<dbReference type="InterPro" id="IPR024079">
    <property type="entry name" value="MetalloPept_cat_dom_sf"/>
</dbReference>
<dbReference type="GO" id="GO:0046872">
    <property type="term" value="F:metal ion binding"/>
    <property type="evidence" value="ECO:0007669"/>
    <property type="project" value="UniProtKB-KW"/>
</dbReference>
<evidence type="ECO:0000256" key="2">
    <source>
        <dbReference type="ARBA" id="ARBA00007357"/>
    </source>
</evidence>
<dbReference type="CDD" id="cd08662">
    <property type="entry name" value="M13"/>
    <property type="match status" value="1"/>
</dbReference>
<evidence type="ECO:0000256" key="1">
    <source>
        <dbReference type="ARBA" id="ARBA00001947"/>
    </source>
</evidence>
<accession>A0A434AGU9</accession>
<name>A0A434AGU9_9BACT</name>
<dbReference type="InterPro" id="IPR000718">
    <property type="entry name" value="Peptidase_M13"/>
</dbReference>
<evidence type="ECO:0000313" key="12">
    <source>
        <dbReference type="Proteomes" id="UP000282985"/>
    </source>
</evidence>
<dbReference type="RefSeq" id="WP_127344263.1">
    <property type="nucleotide sequence ID" value="NZ_RJJX01000018.1"/>
</dbReference>
<dbReference type="GO" id="GO:0005886">
    <property type="term" value="C:plasma membrane"/>
    <property type="evidence" value="ECO:0007669"/>
    <property type="project" value="TreeGrafter"/>
</dbReference>
<evidence type="ECO:0000259" key="9">
    <source>
        <dbReference type="Pfam" id="PF01431"/>
    </source>
</evidence>
<keyword evidence="7" id="KW-0482">Metalloprotease</keyword>
<dbReference type="InterPro" id="IPR042089">
    <property type="entry name" value="Peptidase_M13_dom_2"/>
</dbReference>
<reference evidence="11 12" key="1">
    <citation type="submission" date="2018-11" db="EMBL/GenBank/DDBJ databases">
        <title>Parancylomarina longa gen. nov., sp. nov., isolated from sediments of southern Okinawa.</title>
        <authorList>
            <person name="Fu T."/>
        </authorList>
    </citation>
    <scope>NUCLEOTIDE SEQUENCE [LARGE SCALE GENOMIC DNA]</scope>
    <source>
        <strain evidence="11 12">T3-2 S1-C</strain>
    </source>
</reference>
<dbReference type="PRINTS" id="PR00786">
    <property type="entry name" value="NEPRILYSIN"/>
</dbReference>
<evidence type="ECO:0000256" key="6">
    <source>
        <dbReference type="ARBA" id="ARBA00022833"/>
    </source>
</evidence>
<evidence type="ECO:0000259" key="10">
    <source>
        <dbReference type="Pfam" id="PF05649"/>
    </source>
</evidence>
<dbReference type="SUPFAM" id="SSF55486">
    <property type="entry name" value="Metalloproteases ('zincins'), catalytic domain"/>
    <property type="match status" value="1"/>
</dbReference>
<dbReference type="EMBL" id="RJJX01000018">
    <property type="protein sequence ID" value="RUT73600.1"/>
    <property type="molecule type" value="Genomic_DNA"/>
</dbReference>
<dbReference type="Pfam" id="PF01431">
    <property type="entry name" value="Peptidase_M13"/>
    <property type="match status" value="1"/>
</dbReference>
<dbReference type="PANTHER" id="PTHR11733">
    <property type="entry name" value="ZINC METALLOPROTEASE FAMILY M13 NEPRILYSIN-RELATED"/>
    <property type="match status" value="1"/>
</dbReference>
<keyword evidence="6" id="KW-0862">Zinc</keyword>